<feature type="signal peptide" evidence="1">
    <location>
        <begin position="1"/>
        <end position="20"/>
    </location>
</feature>
<dbReference type="EMBL" id="FYAH01000008">
    <property type="protein sequence ID" value="SMY17903.1"/>
    <property type="molecule type" value="Genomic_DNA"/>
</dbReference>
<dbReference type="RefSeq" id="WP_087821647.1">
    <property type="nucleotide sequence ID" value="NZ_FYAH01000008.1"/>
</dbReference>
<proteinExistence type="predicted"/>
<keyword evidence="3" id="KW-1185">Reference proteome</keyword>
<gene>
    <name evidence="2" type="ORF">PAQU9191_03222</name>
</gene>
<sequence length="183" mass="20175">MYKKLLAIAFIAIIPTLVHANNLKMDTTLPAVTVTNKGELILNNNSITYQPWSSAKLVGKTHIIMAIAGRASAKEINAKLVNAISTAKFPQQKYQTTTIINQDDAIWGTSSFVKSAAEESKKQYPWSSIVLDSNGNVQKSWDLKKESSAIIVLDKNAKILFIHEGALNQQQLQQVIALVKKNI</sequence>
<accession>A0A1Y6L0I1</accession>
<evidence type="ECO:0008006" key="4">
    <source>
        <dbReference type="Google" id="ProtNLM"/>
    </source>
</evidence>
<evidence type="ECO:0000313" key="2">
    <source>
        <dbReference type="EMBL" id="SMY17903.1"/>
    </source>
</evidence>
<dbReference type="AlphaFoldDB" id="A0A1Y6L0I1"/>
<organism evidence="2 3">
    <name type="scientific">Photobacterium aquimaris</name>
    <dbReference type="NCBI Taxonomy" id="512643"/>
    <lineage>
        <taxon>Bacteria</taxon>
        <taxon>Pseudomonadati</taxon>
        <taxon>Pseudomonadota</taxon>
        <taxon>Gammaproteobacteria</taxon>
        <taxon>Vibrionales</taxon>
        <taxon>Vibrionaceae</taxon>
        <taxon>Photobacterium</taxon>
    </lineage>
</organism>
<evidence type="ECO:0000256" key="1">
    <source>
        <dbReference type="SAM" id="SignalP"/>
    </source>
</evidence>
<name>A0A1Y6L0I1_9GAMM</name>
<keyword evidence="1" id="KW-0732">Signal</keyword>
<dbReference type="NCBIfam" id="TIGR01626">
    <property type="entry name" value="ytfJ_HI0045"/>
    <property type="match status" value="1"/>
</dbReference>
<dbReference type="InterPro" id="IPR006513">
    <property type="entry name" value="YtfJ_HI0045"/>
</dbReference>
<dbReference type="Gene3D" id="3.40.30.10">
    <property type="entry name" value="Glutaredoxin"/>
    <property type="match status" value="1"/>
</dbReference>
<dbReference type="Pfam" id="PF09695">
    <property type="entry name" value="YtfJ_HI0045"/>
    <property type="match status" value="1"/>
</dbReference>
<protein>
    <recommendedName>
        <fullName evidence="4">YtfJ family protein</fullName>
    </recommendedName>
</protein>
<reference evidence="3" key="1">
    <citation type="submission" date="2017-06" db="EMBL/GenBank/DDBJ databases">
        <authorList>
            <person name="Rodrigo-Torres L."/>
            <person name="Arahal R. D."/>
            <person name="Lucena T."/>
        </authorList>
    </citation>
    <scope>NUCLEOTIDE SEQUENCE [LARGE SCALE GENOMIC DNA]</scope>
    <source>
        <strain evidence="3">type strain: CECT 9192</strain>
    </source>
</reference>
<evidence type="ECO:0000313" key="3">
    <source>
        <dbReference type="Proteomes" id="UP000196485"/>
    </source>
</evidence>
<dbReference type="Proteomes" id="UP000196485">
    <property type="component" value="Unassembled WGS sequence"/>
</dbReference>
<feature type="chain" id="PRO_5013142479" description="YtfJ family protein" evidence="1">
    <location>
        <begin position="21"/>
        <end position="183"/>
    </location>
</feature>